<dbReference type="PROSITE" id="PS00518">
    <property type="entry name" value="ZF_RING_1"/>
    <property type="match status" value="1"/>
</dbReference>
<feature type="compositionally biased region" description="Acidic residues" evidence="18">
    <location>
        <begin position="144"/>
        <end position="156"/>
    </location>
</feature>
<evidence type="ECO:0000256" key="8">
    <source>
        <dbReference type="ARBA" id="ARBA00022723"/>
    </source>
</evidence>
<comment type="catalytic activity">
    <reaction evidence="1 17">
        <text>S-ubiquitinyl-[E2 ubiquitin-conjugating enzyme]-L-cysteine + [acceptor protein]-L-lysine = [E2 ubiquitin-conjugating enzyme]-L-cysteine + N(6)-ubiquitinyl-[acceptor protein]-L-lysine.</text>
        <dbReference type="EC" id="2.3.2.27"/>
    </reaction>
</comment>
<dbReference type="OrthoDB" id="9049620at2759"/>
<feature type="domain" description="SAP" evidence="20">
    <location>
        <begin position="231"/>
        <end position="265"/>
    </location>
</feature>
<evidence type="ECO:0000256" key="12">
    <source>
        <dbReference type="ARBA" id="ARBA00022833"/>
    </source>
</evidence>
<dbReference type="InterPro" id="IPR013083">
    <property type="entry name" value="Znf_RING/FYVE/PHD"/>
</dbReference>
<dbReference type="PANTHER" id="PTHR14134:SF2">
    <property type="entry name" value="E3 UBIQUITIN-PROTEIN LIGASE RAD18"/>
    <property type="match status" value="1"/>
</dbReference>
<evidence type="ECO:0000256" key="18">
    <source>
        <dbReference type="SAM" id="MobiDB-lite"/>
    </source>
</evidence>
<dbReference type="GO" id="GO:0061630">
    <property type="term" value="F:ubiquitin protein ligase activity"/>
    <property type="evidence" value="ECO:0007669"/>
    <property type="project" value="UniProtKB-UniRule"/>
</dbReference>
<dbReference type="InterPro" id="IPR003034">
    <property type="entry name" value="SAP_dom"/>
</dbReference>
<evidence type="ECO:0000256" key="17">
    <source>
        <dbReference type="RuleBase" id="RU368093"/>
    </source>
</evidence>
<feature type="region of interest" description="Disordered" evidence="18">
    <location>
        <begin position="424"/>
        <end position="444"/>
    </location>
</feature>
<evidence type="ECO:0000256" key="4">
    <source>
        <dbReference type="ARBA" id="ARBA00009506"/>
    </source>
</evidence>
<keyword evidence="13 17" id="KW-0238">DNA-binding</keyword>
<comment type="function">
    <text evidence="17">E3 RING-finger protein, member of the UBC2/RAD6 epistasis group. Associates to the E2 ubiquitin conjugating enzyme UBC2/RAD6 to form the UBC2-RAD18 ubiquitin ligase complex involved in postreplicative repair (PRR) of damaged DNA.</text>
</comment>
<evidence type="ECO:0000313" key="21">
    <source>
        <dbReference type="EMBL" id="CZT15449.1"/>
    </source>
</evidence>
<dbReference type="SUPFAM" id="SSF57850">
    <property type="entry name" value="RING/U-box"/>
    <property type="match status" value="1"/>
</dbReference>
<feature type="compositionally biased region" description="Basic and acidic residues" evidence="18">
    <location>
        <begin position="362"/>
        <end position="376"/>
    </location>
</feature>
<reference evidence="21 22" key="1">
    <citation type="submission" date="2016-03" db="EMBL/GenBank/DDBJ databases">
        <authorList>
            <person name="Ploux O."/>
        </authorList>
    </citation>
    <scope>NUCLEOTIDE SEQUENCE [LARGE SCALE GENOMIC DNA]</scope>
    <source>
        <strain evidence="21 22">URUG2</strain>
    </source>
</reference>
<evidence type="ECO:0000259" key="19">
    <source>
        <dbReference type="PROSITE" id="PS50089"/>
    </source>
</evidence>
<keyword evidence="8 17" id="KW-0479">Metal-binding</keyword>
<dbReference type="RefSeq" id="XP_023622345.1">
    <property type="nucleotide sequence ID" value="XM_023766577.1"/>
</dbReference>
<dbReference type="PANTHER" id="PTHR14134">
    <property type="entry name" value="E3 UBIQUITIN-PROTEIN LIGASE RAD18"/>
    <property type="match status" value="1"/>
</dbReference>
<dbReference type="GeneID" id="35596581"/>
<dbReference type="STRING" id="112498.A0A2D3V1R9"/>
<evidence type="ECO:0000256" key="10">
    <source>
        <dbReference type="ARBA" id="ARBA00022771"/>
    </source>
</evidence>
<dbReference type="NCBIfam" id="TIGR00599">
    <property type="entry name" value="rad18"/>
    <property type="match status" value="1"/>
</dbReference>
<dbReference type="InterPro" id="IPR039577">
    <property type="entry name" value="Rad18"/>
</dbReference>
<evidence type="ECO:0000313" key="22">
    <source>
        <dbReference type="Proteomes" id="UP000225277"/>
    </source>
</evidence>
<keyword evidence="7 17" id="KW-0808">Transferase</keyword>
<dbReference type="InterPro" id="IPR017907">
    <property type="entry name" value="Znf_RING_CS"/>
</dbReference>
<feature type="compositionally biased region" description="Basic and acidic residues" evidence="18">
    <location>
        <begin position="341"/>
        <end position="355"/>
    </location>
</feature>
<feature type="domain" description="RING-type" evidence="19">
    <location>
        <begin position="30"/>
        <end position="68"/>
    </location>
</feature>
<comment type="subcellular location">
    <subcellularLocation>
        <location evidence="2 17">Nucleus</location>
    </subcellularLocation>
</comment>
<keyword evidence="15 17" id="KW-0539">Nucleus</keyword>
<evidence type="ECO:0000259" key="20">
    <source>
        <dbReference type="PROSITE" id="PS50800"/>
    </source>
</evidence>
<evidence type="ECO:0000256" key="14">
    <source>
        <dbReference type="ARBA" id="ARBA00023204"/>
    </source>
</evidence>
<dbReference type="EMBL" id="FJUY01000001">
    <property type="protein sequence ID" value="CZT15449.1"/>
    <property type="molecule type" value="Genomic_DNA"/>
</dbReference>
<dbReference type="InterPro" id="IPR004580">
    <property type="entry name" value="Rad18_fungi"/>
</dbReference>
<comment type="pathway">
    <text evidence="3 17">Protein modification; protein ubiquitination.</text>
</comment>
<accession>A0A2D3V1R9</accession>
<evidence type="ECO:0000256" key="5">
    <source>
        <dbReference type="ARBA" id="ARBA00012483"/>
    </source>
</evidence>
<dbReference type="PROSITE" id="PS50800">
    <property type="entry name" value="SAP"/>
    <property type="match status" value="1"/>
</dbReference>
<feature type="region of interest" description="Disordered" evidence="18">
    <location>
        <begin position="104"/>
        <end position="170"/>
    </location>
</feature>
<comment type="similarity">
    <text evidence="4 17">Belongs to the RAD18 family.</text>
</comment>
<keyword evidence="11 17" id="KW-0833">Ubl conjugation pathway</keyword>
<organism evidence="21 22">
    <name type="scientific">Ramularia collo-cygni</name>
    <dbReference type="NCBI Taxonomy" id="112498"/>
    <lineage>
        <taxon>Eukaryota</taxon>
        <taxon>Fungi</taxon>
        <taxon>Dikarya</taxon>
        <taxon>Ascomycota</taxon>
        <taxon>Pezizomycotina</taxon>
        <taxon>Dothideomycetes</taxon>
        <taxon>Dothideomycetidae</taxon>
        <taxon>Mycosphaerellales</taxon>
        <taxon>Mycosphaerellaceae</taxon>
        <taxon>Ramularia</taxon>
    </lineage>
</organism>
<evidence type="ECO:0000256" key="3">
    <source>
        <dbReference type="ARBA" id="ARBA00004906"/>
    </source>
</evidence>
<dbReference type="GO" id="GO:0006281">
    <property type="term" value="P:DNA repair"/>
    <property type="evidence" value="ECO:0007669"/>
    <property type="project" value="UniProtKB-KW"/>
</dbReference>
<dbReference type="Gene3D" id="3.30.40.10">
    <property type="entry name" value="Zinc/RING finger domain, C3HC4 (zinc finger)"/>
    <property type="match status" value="1"/>
</dbReference>
<keyword evidence="9 17" id="KW-0227">DNA damage</keyword>
<dbReference type="GO" id="GO:0006513">
    <property type="term" value="P:protein monoubiquitination"/>
    <property type="evidence" value="ECO:0007669"/>
    <property type="project" value="InterPro"/>
</dbReference>
<sequence length="444" mass="49917">MDDLYSVPDPTDWLSTSLPTFAGLETPLHCQICKEFYDTPMITSCNHTFCSRCIRTSLSQDGKCPACRTSDQASKLRNNWALQEVVAAFVAARGEAMGVAKQIKEGPRVGKRKRVEESSNNDQIRTTRSKSRRIANTSSQQDAIEIEDSEDEEEYNPESPEPPSDGLVECPLECGKRMKEAEVFAHLDRCDIEKQERQRKAKPAQARLNGFGISSSQPATRPQDRINQLNYSMLTDSAMAKKLKEGGIPSWGNKKLMTSRHREWVNIWNANCDSTQPRAKRDLLHDLDIWERTQGGKAPTSNSSLMRKDFDGDAHSKLHHDDFSRLIADARRKKNLPAPEPKQEEREQEEMEHKIQASQSDLDDRLLDLPIRKDDGGSPWTDDLSPSSQHEASIAEDNDGMQLQDAGISTDTVISSQEKALADSQQYARQNHALPSVTEQVLGR</sequence>
<evidence type="ECO:0000256" key="13">
    <source>
        <dbReference type="ARBA" id="ARBA00023125"/>
    </source>
</evidence>
<proteinExistence type="inferred from homology"/>
<gene>
    <name evidence="21" type="ORF">RCC_01307</name>
</gene>
<dbReference type="GO" id="GO:0008270">
    <property type="term" value="F:zinc ion binding"/>
    <property type="evidence" value="ECO:0007669"/>
    <property type="project" value="UniProtKB-KW"/>
</dbReference>
<dbReference type="PROSITE" id="PS50089">
    <property type="entry name" value="ZF_RING_2"/>
    <property type="match status" value="1"/>
</dbReference>
<feature type="region of interest" description="Disordered" evidence="18">
    <location>
        <begin position="330"/>
        <end position="400"/>
    </location>
</feature>
<dbReference type="UniPathway" id="UPA00143"/>
<evidence type="ECO:0000256" key="7">
    <source>
        <dbReference type="ARBA" id="ARBA00022679"/>
    </source>
</evidence>
<protein>
    <recommendedName>
        <fullName evidence="6 17">Postreplication repair E3 ubiquitin-protein ligase RAD18</fullName>
        <ecNumber evidence="5 17">2.3.2.27</ecNumber>
    </recommendedName>
    <alternativeName>
        <fullName evidence="17">RING-type E3 ubiquitin transferase RAD18</fullName>
    </alternativeName>
</protein>
<dbReference type="FunFam" id="3.30.40.10:FF:000172">
    <property type="entry name" value="E3 ubiquitin-protein ligase RAD18"/>
    <property type="match status" value="1"/>
</dbReference>
<evidence type="ECO:0000256" key="15">
    <source>
        <dbReference type="ARBA" id="ARBA00023242"/>
    </source>
</evidence>
<dbReference type="InterPro" id="IPR001841">
    <property type="entry name" value="Znf_RING"/>
</dbReference>
<dbReference type="Proteomes" id="UP000225277">
    <property type="component" value="Unassembled WGS sequence"/>
</dbReference>
<dbReference type="SMART" id="SM00184">
    <property type="entry name" value="RING"/>
    <property type="match status" value="1"/>
</dbReference>
<comment type="subunit">
    <text evidence="17">Interacts with E2 UBC2, forming a complex with ubiquitin ligase activity.</text>
</comment>
<evidence type="ECO:0000256" key="16">
    <source>
        <dbReference type="PROSITE-ProRule" id="PRU00175"/>
    </source>
</evidence>
<evidence type="ECO:0000256" key="6">
    <source>
        <dbReference type="ARBA" id="ARBA00015551"/>
    </source>
</evidence>
<dbReference type="AlphaFoldDB" id="A0A2D3V1R9"/>
<keyword evidence="12 17" id="KW-0862">Zinc</keyword>
<dbReference type="GO" id="GO:0003697">
    <property type="term" value="F:single-stranded DNA binding"/>
    <property type="evidence" value="ECO:0007669"/>
    <property type="project" value="UniProtKB-UniRule"/>
</dbReference>
<evidence type="ECO:0000256" key="9">
    <source>
        <dbReference type="ARBA" id="ARBA00022763"/>
    </source>
</evidence>
<dbReference type="GO" id="GO:0005634">
    <property type="term" value="C:nucleus"/>
    <property type="evidence" value="ECO:0007669"/>
    <property type="project" value="UniProtKB-SubCell"/>
</dbReference>
<keyword evidence="22" id="KW-1185">Reference proteome</keyword>
<feature type="region of interest" description="Disordered" evidence="18">
    <location>
        <begin position="293"/>
        <end position="313"/>
    </location>
</feature>
<dbReference type="GO" id="GO:0097505">
    <property type="term" value="C:Rad6-Rad18 complex"/>
    <property type="evidence" value="ECO:0007669"/>
    <property type="project" value="TreeGrafter"/>
</dbReference>
<keyword evidence="14 17" id="KW-0234">DNA repair</keyword>
<dbReference type="Pfam" id="PF13923">
    <property type="entry name" value="zf-C3HC4_2"/>
    <property type="match status" value="1"/>
</dbReference>
<dbReference type="EC" id="2.3.2.27" evidence="5 17"/>
<dbReference type="GO" id="GO:0006301">
    <property type="term" value="P:DNA damage tolerance"/>
    <property type="evidence" value="ECO:0007669"/>
    <property type="project" value="InterPro"/>
</dbReference>
<evidence type="ECO:0000256" key="11">
    <source>
        <dbReference type="ARBA" id="ARBA00022786"/>
    </source>
</evidence>
<evidence type="ECO:0000256" key="1">
    <source>
        <dbReference type="ARBA" id="ARBA00000900"/>
    </source>
</evidence>
<name>A0A2D3V1R9_9PEZI</name>
<keyword evidence="10 16" id="KW-0863">Zinc-finger</keyword>
<evidence type="ECO:0000256" key="2">
    <source>
        <dbReference type="ARBA" id="ARBA00004123"/>
    </source>
</evidence>